<feature type="transmembrane region" description="Helical" evidence="17">
    <location>
        <begin position="67"/>
        <end position="90"/>
    </location>
</feature>
<protein>
    <recommendedName>
        <fullName evidence="4">NADH dehydrogenase [ubiquinone] 1 beta subcomplex subunit 11, mitochondrial</fullName>
    </recommendedName>
    <alternativeName>
        <fullName evidence="15">Complex I-ESSS</fullName>
    </alternativeName>
    <alternativeName>
        <fullName evidence="14">NADH-ubiquinone oxidoreductase ESSS subunit</fullName>
    </alternativeName>
</protein>
<comment type="function">
    <text evidence="1">Accessory subunit of the mitochondrial membrane respiratory chain NADH dehydrogenase (Complex I), that is believed not to be involved in catalysis. Complex I functions in the transfer of electrons from NADH to the respiratory chain. The immediate electron acceptor for the enzyme is believed to be ubiquinone.</text>
</comment>
<evidence type="ECO:0000256" key="5">
    <source>
        <dbReference type="ARBA" id="ARBA00022448"/>
    </source>
</evidence>
<dbReference type="EMBL" id="JABFTP020000021">
    <property type="protein sequence ID" value="KAL3269941.1"/>
    <property type="molecule type" value="Genomic_DNA"/>
</dbReference>
<keyword evidence="9" id="KW-0809">Transit peptide</keyword>
<proteinExistence type="inferred from homology"/>
<evidence type="ECO:0000256" key="13">
    <source>
        <dbReference type="ARBA" id="ARBA00023136"/>
    </source>
</evidence>
<keyword evidence="13 17" id="KW-0472">Membrane</keyword>
<evidence type="ECO:0000256" key="10">
    <source>
        <dbReference type="ARBA" id="ARBA00022982"/>
    </source>
</evidence>
<evidence type="ECO:0000256" key="12">
    <source>
        <dbReference type="ARBA" id="ARBA00023128"/>
    </source>
</evidence>
<keyword evidence="19" id="KW-1185">Reference proteome</keyword>
<dbReference type="GO" id="GO:0005743">
    <property type="term" value="C:mitochondrial inner membrane"/>
    <property type="evidence" value="ECO:0007669"/>
    <property type="project" value="UniProtKB-SubCell"/>
</dbReference>
<accession>A0ABD2MU11</accession>
<evidence type="ECO:0000256" key="11">
    <source>
        <dbReference type="ARBA" id="ARBA00022989"/>
    </source>
</evidence>
<keyword evidence="11 17" id="KW-1133">Transmembrane helix</keyword>
<evidence type="ECO:0000313" key="18">
    <source>
        <dbReference type="EMBL" id="KAL3269941.1"/>
    </source>
</evidence>
<evidence type="ECO:0000256" key="1">
    <source>
        <dbReference type="ARBA" id="ARBA00003195"/>
    </source>
</evidence>
<keyword evidence="7 17" id="KW-0812">Transmembrane</keyword>
<comment type="similarity">
    <text evidence="3">Belongs to the complex I NDUFB11 subunit family.</text>
</comment>
<evidence type="ECO:0000256" key="7">
    <source>
        <dbReference type="ARBA" id="ARBA00022692"/>
    </source>
</evidence>
<dbReference type="InterPro" id="IPR019329">
    <property type="entry name" value="NADH_UbQ_OxRdtase_ESSS_su"/>
</dbReference>
<evidence type="ECO:0000256" key="16">
    <source>
        <dbReference type="ARBA" id="ARBA00046528"/>
    </source>
</evidence>
<evidence type="ECO:0000256" key="4">
    <source>
        <dbReference type="ARBA" id="ARBA00018632"/>
    </source>
</evidence>
<keyword evidence="6" id="KW-0679">Respiratory chain</keyword>
<evidence type="ECO:0000256" key="6">
    <source>
        <dbReference type="ARBA" id="ARBA00022660"/>
    </source>
</evidence>
<evidence type="ECO:0000256" key="15">
    <source>
        <dbReference type="ARBA" id="ARBA00031387"/>
    </source>
</evidence>
<reference evidence="18 19" key="1">
    <citation type="journal article" date="2021" name="BMC Biol.">
        <title>Horizontally acquired antibacterial genes associated with adaptive radiation of ladybird beetles.</title>
        <authorList>
            <person name="Li H.S."/>
            <person name="Tang X.F."/>
            <person name="Huang Y.H."/>
            <person name="Xu Z.Y."/>
            <person name="Chen M.L."/>
            <person name="Du X.Y."/>
            <person name="Qiu B.Y."/>
            <person name="Chen P.T."/>
            <person name="Zhang W."/>
            <person name="Slipinski A."/>
            <person name="Escalona H.E."/>
            <person name="Waterhouse R.M."/>
            <person name="Zwick A."/>
            <person name="Pang H."/>
        </authorList>
    </citation>
    <scope>NUCLEOTIDE SEQUENCE [LARGE SCALE GENOMIC DNA]</scope>
    <source>
        <strain evidence="18">SYSU2018</strain>
    </source>
</reference>
<dbReference type="Pfam" id="PF10183">
    <property type="entry name" value="ESSS"/>
    <property type="match status" value="1"/>
</dbReference>
<evidence type="ECO:0000256" key="9">
    <source>
        <dbReference type="ARBA" id="ARBA00022946"/>
    </source>
</evidence>
<evidence type="ECO:0000313" key="19">
    <source>
        <dbReference type="Proteomes" id="UP001516400"/>
    </source>
</evidence>
<dbReference type="Proteomes" id="UP001516400">
    <property type="component" value="Unassembled WGS sequence"/>
</dbReference>
<dbReference type="PANTHER" id="PTHR13327:SF0">
    <property type="entry name" value="NADH DEHYDROGENASE [UBIQUINONE] 1 BETA SUBCOMPLEX SUBUNIT 11, MITOCHONDRIAL"/>
    <property type="match status" value="1"/>
</dbReference>
<evidence type="ECO:0000256" key="14">
    <source>
        <dbReference type="ARBA" id="ARBA00030753"/>
    </source>
</evidence>
<keyword evidence="8" id="KW-0999">Mitochondrion inner membrane</keyword>
<keyword evidence="10" id="KW-0249">Electron transport</keyword>
<name>A0ABD2MU11_9CUCU</name>
<comment type="subcellular location">
    <subcellularLocation>
        <location evidence="2">Mitochondrion inner membrane</location>
        <topology evidence="2">Single-pass membrane protein</topology>
    </subcellularLocation>
</comment>
<dbReference type="PANTHER" id="PTHR13327">
    <property type="entry name" value="NADH-UBIQUINONE OXIDOREDUCTASE ESSS SUBUNIT, MITOCHONDRIAL PRECURSOR"/>
    <property type="match status" value="1"/>
</dbReference>
<comment type="caution">
    <text evidence="18">The sequence shown here is derived from an EMBL/GenBank/DDBJ whole genome shotgun (WGS) entry which is preliminary data.</text>
</comment>
<evidence type="ECO:0000256" key="2">
    <source>
        <dbReference type="ARBA" id="ARBA00004434"/>
    </source>
</evidence>
<evidence type="ECO:0000256" key="3">
    <source>
        <dbReference type="ARBA" id="ARBA00008915"/>
    </source>
</evidence>
<dbReference type="AlphaFoldDB" id="A0ABD2MU11"/>
<evidence type="ECO:0000256" key="17">
    <source>
        <dbReference type="SAM" id="Phobius"/>
    </source>
</evidence>
<gene>
    <name evidence="18" type="ORF">HHI36_008997</name>
</gene>
<organism evidence="18 19">
    <name type="scientific">Cryptolaemus montrouzieri</name>
    <dbReference type="NCBI Taxonomy" id="559131"/>
    <lineage>
        <taxon>Eukaryota</taxon>
        <taxon>Metazoa</taxon>
        <taxon>Ecdysozoa</taxon>
        <taxon>Arthropoda</taxon>
        <taxon>Hexapoda</taxon>
        <taxon>Insecta</taxon>
        <taxon>Pterygota</taxon>
        <taxon>Neoptera</taxon>
        <taxon>Endopterygota</taxon>
        <taxon>Coleoptera</taxon>
        <taxon>Polyphaga</taxon>
        <taxon>Cucujiformia</taxon>
        <taxon>Coccinelloidea</taxon>
        <taxon>Coccinellidae</taxon>
        <taxon>Scymninae</taxon>
        <taxon>Scymnini</taxon>
        <taxon>Cryptolaemus</taxon>
    </lineage>
</organism>
<keyword evidence="5" id="KW-0813">Transport</keyword>
<comment type="subunit">
    <text evidence="16">Complex I is composed of 45 different subunits. Interacts with BCAP31.</text>
</comment>
<sequence>MASLVTFSRIPLRRFSSITIRRLVSTSSKKNDTAVVADACSTEAKTIVNKNWVSYGFNKEDIAEDRFWAHATAFATITLCITLGGVFYAYMPSMNYRDWAQREAFLELRRREKNGLPLVDPNLINIDKVQLPTDEELGDTDIII</sequence>
<keyword evidence="12" id="KW-0496">Mitochondrion</keyword>
<evidence type="ECO:0000256" key="8">
    <source>
        <dbReference type="ARBA" id="ARBA00022792"/>
    </source>
</evidence>